<organism evidence="1 2">
    <name type="scientific">Gossypium hirsutum</name>
    <name type="common">Upland cotton</name>
    <name type="synonym">Gossypium mexicanum</name>
    <dbReference type="NCBI Taxonomy" id="3635"/>
    <lineage>
        <taxon>Eukaryota</taxon>
        <taxon>Viridiplantae</taxon>
        <taxon>Streptophyta</taxon>
        <taxon>Embryophyta</taxon>
        <taxon>Tracheophyta</taxon>
        <taxon>Spermatophyta</taxon>
        <taxon>Magnoliopsida</taxon>
        <taxon>eudicotyledons</taxon>
        <taxon>Gunneridae</taxon>
        <taxon>Pentapetalae</taxon>
        <taxon>rosids</taxon>
        <taxon>malvids</taxon>
        <taxon>Malvales</taxon>
        <taxon>Malvaceae</taxon>
        <taxon>Malvoideae</taxon>
        <taxon>Gossypium</taxon>
    </lineage>
</organism>
<accession>A0A1U8NMF9</accession>
<gene>
    <name evidence="2" type="primary">LOC107948940</name>
</gene>
<name>A0A1U8NMF9_GOSHI</name>
<dbReference type="Proteomes" id="UP000818029">
    <property type="component" value="Chromosome A04"/>
</dbReference>
<evidence type="ECO:0000313" key="1">
    <source>
        <dbReference type="Proteomes" id="UP000818029"/>
    </source>
</evidence>
<dbReference type="RefSeq" id="XP_016739099.2">
    <property type="nucleotide sequence ID" value="XM_016883610.2"/>
</dbReference>
<dbReference type="PaxDb" id="3635-A0A1U8NMF9"/>
<dbReference type="GeneID" id="107948940"/>
<reference evidence="2" key="2">
    <citation type="submission" date="2025-08" db="UniProtKB">
        <authorList>
            <consortium name="RefSeq"/>
        </authorList>
    </citation>
    <scope>IDENTIFICATION</scope>
</reference>
<protein>
    <submittedName>
        <fullName evidence="2">Uncharacterized protein isoform X2</fullName>
    </submittedName>
</protein>
<proteinExistence type="predicted"/>
<dbReference type="KEGG" id="ghi:107948940"/>
<dbReference type="AlphaFoldDB" id="A0A1U8NMF9"/>
<sequence>MELVSSSYIGTRGFFARSSSLKFRSLIFSLVDESSLTFFILMSLIVSPELRSLFCFSIRDWFCSHASPSACSYIGTAGFFACSGSLNVPMTSPFDESGTGTAGFYACSNSSSPSPSPSSYIAPTFATFQTSTGKLSTELKTIRNMIDHS</sequence>
<reference evidence="1" key="1">
    <citation type="journal article" date="2020" name="Nat. Genet.">
        <title>Genomic diversifications of five Gossypium allopolyploid species and their impact on cotton improvement.</title>
        <authorList>
            <person name="Chen Z.J."/>
            <person name="Sreedasyam A."/>
            <person name="Ando A."/>
            <person name="Song Q."/>
            <person name="De Santiago L.M."/>
            <person name="Hulse-Kemp A.M."/>
            <person name="Ding M."/>
            <person name="Ye W."/>
            <person name="Kirkbride R.C."/>
            <person name="Jenkins J."/>
            <person name="Plott C."/>
            <person name="Lovell J."/>
            <person name="Lin Y.M."/>
            <person name="Vaughn R."/>
            <person name="Liu B."/>
            <person name="Simpson S."/>
            <person name="Scheffler B.E."/>
            <person name="Wen L."/>
            <person name="Saski C.A."/>
            <person name="Grover C.E."/>
            <person name="Hu G."/>
            <person name="Conover J.L."/>
            <person name="Carlson J.W."/>
            <person name="Shu S."/>
            <person name="Boston L.B."/>
            <person name="Williams M."/>
            <person name="Peterson D.G."/>
            <person name="McGee K."/>
            <person name="Jones D.C."/>
            <person name="Wendel J.F."/>
            <person name="Stelly D.M."/>
            <person name="Grimwood J."/>
            <person name="Schmutz J."/>
        </authorList>
    </citation>
    <scope>NUCLEOTIDE SEQUENCE [LARGE SCALE GENOMIC DNA]</scope>
    <source>
        <strain evidence="1">cv. TM-1</strain>
    </source>
</reference>
<evidence type="ECO:0000313" key="2">
    <source>
        <dbReference type="RefSeq" id="XP_016739099.2"/>
    </source>
</evidence>
<keyword evidence="1" id="KW-1185">Reference proteome</keyword>